<proteinExistence type="inferred from homology"/>
<gene>
    <name evidence="14" type="ORF">Cni_G13700</name>
</gene>
<dbReference type="AlphaFoldDB" id="A0AAQ3KAQ1"/>
<dbReference type="PANTHER" id="PTHR31375">
    <property type="match status" value="1"/>
</dbReference>
<sequence length="410" mass="44152">MLPLLILFLGRLHYCFSHNLDEVSLPKSYLLDKSFIASDQSNSEKVVSVADYGAKGDGNDDSQAFQKAWKEVCASSTSATLMVPNSKSYHLKPVTFEGPCKANVKVVVEGAIQASNNIADWGQENPSYWIKFDGVDNLIVQGGGTINGNGKTWWQNSCKRKQSSALTFYSCNKLRVDNLRMIDSQKMHLSFERCTNVNASHISITAPEESPNTDGIHVTQTQNIVITDCVIQTGDDCISIVSGSKNVVARNINCGPGHGISIGSLGEGNSAAQVSGVTVDTAKLTGTTNGVRIKTWQGGRGYARDITFSNVVMQNVKNPIIIDQNYCDSDKPCHQQGSAVEVSGVVYKNIKGTSASKVAIDFECSKSVPCHDILLQDINLVGVDGGSVESSCQNVHWGKTGTVVPFCSNN</sequence>
<evidence type="ECO:0000256" key="12">
    <source>
        <dbReference type="RuleBase" id="RU361169"/>
    </source>
</evidence>
<keyword evidence="9" id="KW-0961">Cell wall biogenesis/degradation</keyword>
<evidence type="ECO:0000313" key="15">
    <source>
        <dbReference type="Proteomes" id="UP001327560"/>
    </source>
</evidence>
<dbReference type="EMBL" id="CP136893">
    <property type="protein sequence ID" value="WOL04977.1"/>
    <property type="molecule type" value="Genomic_DNA"/>
</dbReference>
<evidence type="ECO:0000256" key="9">
    <source>
        <dbReference type="ARBA" id="ARBA00023316"/>
    </source>
</evidence>
<feature type="chain" id="PRO_5043054705" description="endo-polygalacturonase" evidence="13">
    <location>
        <begin position="18"/>
        <end position="410"/>
    </location>
</feature>
<dbReference type="InterPro" id="IPR012334">
    <property type="entry name" value="Pectin_lyas_fold"/>
</dbReference>
<dbReference type="FunFam" id="2.160.20.10:FF:000028">
    <property type="entry name" value="Polygalacturonase QRT2"/>
    <property type="match status" value="1"/>
</dbReference>
<comment type="similarity">
    <text evidence="2 12">Belongs to the glycosyl hydrolase 28 family.</text>
</comment>
<comment type="subcellular location">
    <subcellularLocation>
        <location evidence="1">Secreted</location>
        <location evidence="1">Cell wall</location>
    </subcellularLocation>
</comment>
<dbReference type="EC" id="3.2.1.15" evidence="3"/>
<accession>A0AAQ3KAQ1</accession>
<dbReference type="PROSITE" id="PS00502">
    <property type="entry name" value="POLYGALACTURONASE"/>
    <property type="match status" value="1"/>
</dbReference>
<comment type="catalytic activity">
    <reaction evidence="10">
        <text>(1,4-alpha-D-galacturonosyl)n+m + H2O = (1,4-alpha-D-galacturonosyl)n + (1,4-alpha-D-galacturonosyl)m.</text>
        <dbReference type="EC" id="3.2.1.15"/>
    </reaction>
</comment>
<organism evidence="14 15">
    <name type="scientific">Canna indica</name>
    <name type="common">Indian-shot</name>
    <dbReference type="NCBI Taxonomy" id="4628"/>
    <lineage>
        <taxon>Eukaryota</taxon>
        <taxon>Viridiplantae</taxon>
        <taxon>Streptophyta</taxon>
        <taxon>Embryophyta</taxon>
        <taxon>Tracheophyta</taxon>
        <taxon>Spermatophyta</taxon>
        <taxon>Magnoliopsida</taxon>
        <taxon>Liliopsida</taxon>
        <taxon>Zingiberales</taxon>
        <taxon>Cannaceae</taxon>
        <taxon>Canna</taxon>
    </lineage>
</organism>
<protein>
    <recommendedName>
        <fullName evidence="3">endo-polygalacturonase</fullName>
        <ecNumber evidence="3">3.2.1.15</ecNumber>
    </recommendedName>
</protein>
<feature type="active site" evidence="11">
    <location>
        <position position="258"/>
    </location>
</feature>
<dbReference type="GO" id="GO:0009901">
    <property type="term" value="P:anther dehiscence"/>
    <property type="evidence" value="ECO:0007669"/>
    <property type="project" value="UniProtKB-ARBA"/>
</dbReference>
<evidence type="ECO:0000256" key="1">
    <source>
        <dbReference type="ARBA" id="ARBA00004191"/>
    </source>
</evidence>
<keyword evidence="5" id="KW-0964">Secreted</keyword>
<evidence type="ECO:0000256" key="4">
    <source>
        <dbReference type="ARBA" id="ARBA00022512"/>
    </source>
</evidence>
<evidence type="ECO:0000256" key="7">
    <source>
        <dbReference type="ARBA" id="ARBA00022801"/>
    </source>
</evidence>
<evidence type="ECO:0000256" key="3">
    <source>
        <dbReference type="ARBA" id="ARBA00012736"/>
    </source>
</evidence>
<dbReference type="GO" id="GO:0009830">
    <property type="term" value="P:cell wall modification involved in abscission"/>
    <property type="evidence" value="ECO:0007669"/>
    <property type="project" value="UniProtKB-ARBA"/>
</dbReference>
<evidence type="ECO:0000256" key="5">
    <source>
        <dbReference type="ARBA" id="ARBA00022525"/>
    </source>
</evidence>
<dbReference type="Pfam" id="PF00295">
    <property type="entry name" value="Glyco_hydro_28"/>
    <property type="match status" value="1"/>
</dbReference>
<feature type="signal peptide" evidence="13">
    <location>
        <begin position="1"/>
        <end position="17"/>
    </location>
</feature>
<dbReference type="Proteomes" id="UP001327560">
    <property type="component" value="Chromosome 4"/>
</dbReference>
<dbReference type="InterPro" id="IPR000743">
    <property type="entry name" value="Glyco_hydro_28"/>
</dbReference>
<evidence type="ECO:0000256" key="8">
    <source>
        <dbReference type="ARBA" id="ARBA00023295"/>
    </source>
</evidence>
<dbReference type="GO" id="GO:0004650">
    <property type="term" value="F:polygalacturonase activity"/>
    <property type="evidence" value="ECO:0007669"/>
    <property type="project" value="UniProtKB-EC"/>
</dbReference>
<dbReference type="Gene3D" id="2.160.20.10">
    <property type="entry name" value="Single-stranded right-handed beta-helix, Pectin lyase-like"/>
    <property type="match status" value="1"/>
</dbReference>
<keyword evidence="7 12" id="KW-0378">Hydrolase</keyword>
<evidence type="ECO:0000256" key="2">
    <source>
        <dbReference type="ARBA" id="ARBA00008834"/>
    </source>
</evidence>
<keyword evidence="6 13" id="KW-0732">Signal</keyword>
<evidence type="ECO:0000256" key="10">
    <source>
        <dbReference type="ARBA" id="ARBA00034074"/>
    </source>
</evidence>
<dbReference type="GO" id="GO:0010047">
    <property type="term" value="P:fruit dehiscence"/>
    <property type="evidence" value="ECO:0007669"/>
    <property type="project" value="UniProtKB-ARBA"/>
</dbReference>
<keyword evidence="15" id="KW-1185">Reference proteome</keyword>
<dbReference type="SMART" id="SM00710">
    <property type="entry name" value="PbH1"/>
    <property type="match status" value="5"/>
</dbReference>
<name>A0AAQ3KAQ1_9LILI</name>
<dbReference type="InterPro" id="IPR006626">
    <property type="entry name" value="PbH1"/>
</dbReference>
<dbReference type="SUPFAM" id="SSF51126">
    <property type="entry name" value="Pectin lyase-like"/>
    <property type="match status" value="1"/>
</dbReference>
<evidence type="ECO:0000256" key="6">
    <source>
        <dbReference type="ARBA" id="ARBA00022729"/>
    </source>
</evidence>
<reference evidence="14 15" key="1">
    <citation type="submission" date="2023-10" db="EMBL/GenBank/DDBJ databases">
        <title>Chromosome-scale genome assembly provides insights into flower coloration mechanisms of Canna indica.</title>
        <authorList>
            <person name="Li C."/>
        </authorList>
    </citation>
    <scope>NUCLEOTIDE SEQUENCE [LARGE SCALE GENOMIC DNA]</scope>
    <source>
        <tissue evidence="14">Flower</tissue>
    </source>
</reference>
<dbReference type="GO" id="GO:0005975">
    <property type="term" value="P:carbohydrate metabolic process"/>
    <property type="evidence" value="ECO:0007669"/>
    <property type="project" value="InterPro"/>
</dbReference>
<keyword evidence="4" id="KW-0134">Cell wall</keyword>
<evidence type="ECO:0000256" key="11">
    <source>
        <dbReference type="PROSITE-ProRule" id="PRU10052"/>
    </source>
</evidence>
<keyword evidence="8 12" id="KW-0326">Glycosidase</keyword>
<evidence type="ECO:0000256" key="13">
    <source>
        <dbReference type="SAM" id="SignalP"/>
    </source>
</evidence>
<evidence type="ECO:0000313" key="14">
    <source>
        <dbReference type="EMBL" id="WOL04977.1"/>
    </source>
</evidence>
<dbReference type="InterPro" id="IPR011050">
    <property type="entry name" value="Pectin_lyase_fold/virulence"/>
</dbReference>